<dbReference type="GO" id="GO:0003676">
    <property type="term" value="F:nucleic acid binding"/>
    <property type="evidence" value="ECO:0007669"/>
    <property type="project" value="InterPro"/>
</dbReference>
<dbReference type="Proteomes" id="UP000181998">
    <property type="component" value="Unassembled WGS sequence"/>
</dbReference>
<dbReference type="EMBL" id="QAOL01000005">
    <property type="protein sequence ID" value="PTQ87477.1"/>
    <property type="molecule type" value="Genomic_DNA"/>
</dbReference>
<gene>
    <name evidence="3" type="ORF">C8R28_100584</name>
    <name evidence="4" type="ORF">SAMN05216406_10736</name>
    <name evidence="5" type="ORF">SAMN05421510_100168</name>
    <name evidence="6" type="ORF">SAMN06297164_1228</name>
</gene>
<dbReference type="AlphaFoldDB" id="A0A0S3AGV0"/>
<dbReference type="KEGG" id="nur:ATY38_03570"/>
<dbReference type="Gene3D" id="3.40.50.150">
    <property type="entry name" value="Vaccinia Virus protein VP39"/>
    <property type="match status" value="1"/>
</dbReference>
<evidence type="ECO:0000313" key="4">
    <source>
        <dbReference type="EMBL" id="SDT87488.1"/>
    </source>
</evidence>
<sequence length="184" mass="21090">MTLIQGKIRIIGGQWRSRLLTFPEHPDLRPTPNRVRETVFNWLEQDLSGLCCLDLFAGSGALGFEAASRGAAHVVMVDNDMRVYKALKENKGKLQAMQIELLLMNALNFMQSDVRKFDVIFLDPPYRLDLFPQLMSLLPSHLEKDGLVYSEARDTWTPDKQWKVHRSAKAGAVRYQLLKFVHYG</sequence>
<reference evidence="6 9" key="3">
    <citation type="submission" date="2017-09" db="EMBL/GenBank/DDBJ databases">
        <authorList>
            <person name="Ehlers B."/>
            <person name="Leendertz F.H."/>
        </authorList>
    </citation>
    <scope>NUCLEOTIDE SEQUENCE [LARGE SCALE GENOMIC DNA]</scope>
    <source>
        <strain evidence="6 9">Nm42</strain>
    </source>
</reference>
<keyword evidence="1 3" id="KW-0489">Methyltransferase</keyword>
<reference evidence="8" key="1">
    <citation type="submission" date="2016-10" db="EMBL/GenBank/DDBJ databases">
        <authorList>
            <person name="Varghese N."/>
            <person name="Submissions S."/>
        </authorList>
    </citation>
    <scope>NUCLEOTIDE SEQUENCE [LARGE SCALE GENOMIC DNA]</scope>
    <source>
        <strain evidence="8">Nm10</strain>
    </source>
</reference>
<evidence type="ECO:0000313" key="8">
    <source>
        <dbReference type="Proteomes" id="UP000182882"/>
    </source>
</evidence>
<evidence type="ECO:0000313" key="6">
    <source>
        <dbReference type="EMBL" id="SOD17535.1"/>
    </source>
</evidence>
<dbReference type="Proteomes" id="UP000244110">
    <property type="component" value="Unassembled WGS sequence"/>
</dbReference>
<reference evidence="3 10" key="4">
    <citation type="submission" date="2018-04" db="EMBL/GenBank/DDBJ databases">
        <title>Active sludge and wastewater microbial communities from Klosterneuburg, Austria.</title>
        <authorList>
            <person name="Wagner M."/>
        </authorList>
    </citation>
    <scope>NUCLEOTIDE SEQUENCE [LARGE SCALE GENOMIC DNA]</scope>
    <source>
        <strain evidence="3 10">Nm4</strain>
    </source>
</reference>
<dbReference type="RefSeq" id="WP_062558089.1">
    <property type="nucleotide sequence ID" value="NZ_CP013341.1"/>
</dbReference>
<dbReference type="PIRSF" id="PIRSF004553">
    <property type="entry name" value="CHP00095"/>
    <property type="match status" value="1"/>
</dbReference>
<dbReference type="CDD" id="cd02440">
    <property type="entry name" value="AdoMet_MTases"/>
    <property type="match status" value="1"/>
</dbReference>
<protein>
    <submittedName>
        <fullName evidence="3">16S rRNA (Guanine(966)-N(2))-methyltransferase RsmD</fullName>
    </submittedName>
</protein>
<keyword evidence="2 3" id="KW-0808">Transferase</keyword>
<dbReference type="PROSITE" id="PS00092">
    <property type="entry name" value="N6_MTASE"/>
    <property type="match status" value="1"/>
</dbReference>
<proteinExistence type="predicted"/>
<dbReference type="InterPro" id="IPR029063">
    <property type="entry name" value="SAM-dependent_MTases_sf"/>
</dbReference>
<keyword evidence="8" id="KW-1185">Reference proteome</keyword>
<evidence type="ECO:0000313" key="5">
    <source>
        <dbReference type="EMBL" id="SEP64273.1"/>
    </source>
</evidence>
<organism evidence="3 10">
    <name type="scientific">Nitrosomonas ureae</name>
    <dbReference type="NCBI Taxonomy" id="44577"/>
    <lineage>
        <taxon>Bacteria</taxon>
        <taxon>Pseudomonadati</taxon>
        <taxon>Pseudomonadota</taxon>
        <taxon>Betaproteobacteria</taxon>
        <taxon>Nitrosomonadales</taxon>
        <taxon>Nitrosomonadaceae</taxon>
        <taxon>Nitrosomonas</taxon>
    </lineage>
</organism>
<evidence type="ECO:0000256" key="2">
    <source>
        <dbReference type="ARBA" id="ARBA00022679"/>
    </source>
</evidence>
<evidence type="ECO:0000313" key="9">
    <source>
        <dbReference type="Proteomes" id="UP000219335"/>
    </source>
</evidence>
<dbReference type="Pfam" id="PF03602">
    <property type="entry name" value="Cons_hypoth95"/>
    <property type="match status" value="1"/>
</dbReference>
<dbReference type="InterPro" id="IPR002052">
    <property type="entry name" value="DNA_methylase_N6_adenine_CS"/>
</dbReference>
<reference evidence="4 7" key="2">
    <citation type="submission" date="2016-10" db="EMBL/GenBank/DDBJ databases">
        <authorList>
            <person name="de Groot N.N."/>
        </authorList>
    </citation>
    <scope>NUCLEOTIDE SEQUENCE [LARGE SCALE GENOMIC DNA]</scope>
    <source>
        <strain evidence="4">Nm10</strain>
        <strain evidence="5 7">Nm9</strain>
    </source>
</reference>
<dbReference type="EMBL" id="OCMU01000001">
    <property type="protein sequence ID" value="SOD17535.1"/>
    <property type="molecule type" value="Genomic_DNA"/>
</dbReference>
<dbReference type="EMBL" id="FOFX01000001">
    <property type="protein sequence ID" value="SEP64273.1"/>
    <property type="molecule type" value="Genomic_DNA"/>
</dbReference>
<dbReference type="GO" id="GO:0008168">
    <property type="term" value="F:methyltransferase activity"/>
    <property type="evidence" value="ECO:0007669"/>
    <property type="project" value="UniProtKB-KW"/>
</dbReference>
<evidence type="ECO:0000313" key="3">
    <source>
        <dbReference type="EMBL" id="PTQ87477.1"/>
    </source>
</evidence>
<evidence type="ECO:0000256" key="1">
    <source>
        <dbReference type="ARBA" id="ARBA00022603"/>
    </source>
</evidence>
<dbReference type="PANTHER" id="PTHR43542:SF1">
    <property type="entry name" value="METHYLTRANSFERASE"/>
    <property type="match status" value="1"/>
</dbReference>
<dbReference type="Proteomes" id="UP000219335">
    <property type="component" value="Unassembled WGS sequence"/>
</dbReference>
<dbReference type="Proteomes" id="UP000182882">
    <property type="component" value="Unassembled WGS sequence"/>
</dbReference>
<dbReference type="OrthoDB" id="9803017at2"/>
<dbReference type="STRING" id="44577.ATY38_03570"/>
<dbReference type="GO" id="GO:0031167">
    <property type="term" value="P:rRNA methylation"/>
    <property type="evidence" value="ECO:0007669"/>
    <property type="project" value="InterPro"/>
</dbReference>
<dbReference type="PANTHER" id="PTHR43542">
    <property type="entry name" value="METHYLTRANSFERASE"/>
    <property type="match status" value="1"/>
</dbReference>
<accession>A0A0S3AGV0</accession>
<evidence type="ECO:0000313" key="10">
    <source>
        <dbReference type="Proteomes" id="UP000244110"/>
    </source>
</evidence>
<dbReference type="SUPFAM" id="SSF53335">
    <property type="entry name" value="S-adenosyl-L-methionine-dependent methyltransferases"/>
    <property type="match status" value="1"/>
</dbReference>
<dbReference type="NCBIfam" id="TIGR00095">
    <property type="entry name" value="16S rRNA (guanine(966)-N(2))-methyltransferase RsmD"/>
    <property type="match status" value="1"/>
</dbReference>
<name>A0A0S3AGV0_9PROT</name>
<dbReference type="InterPro" id="IPR004398">
    <property type="entry name" value="RNA_MeTrfase_RsmD"/>
</dbReference>
<evidence type="ECO:0000313" key="7">
    <source>
        <dbReference type="Proteomes" id="UP000181998"/>
    </source>
</evidence>
<dbReference type="EMBL" id="FNLN01000007">
    <property type="protein sequence ID" value="SDT87488.1"/>
    <property type="molecule type" value="Genomic_DNA"/>
</dbReference>